<evidence type="ECO:0000313" key="2">
    <source>
        <dbReference type="EMBL" id="CAL1396006.1"/>
    </source>
</evidence>
<accession>A0AAV2FCJ6</accession>
<dbReference type="EMBL" id="OZ034819">
    <property type="protein sequence ID" value="CAL1396006.1"/>
    <property type="molecule type" value="Genomic_DNA"/>
</dbReference>
<proteinExistence type="predicted"/>
<dbReference type="AlphaFoldDB" id="A0AAV2FCJ6"/>
<feature type="region of interest" description="Disordered" evidence="1">
    <location>
        <begin position="103"/>
        <end position="123"/>
    </location>
</feature>
<feature type="region of interest" description="Disordered" evidence="1">
    <location>
        <begin position="38"/>
        <end position="75"/>
    </location>
</feature>
<gene>
    <name evidence="2" type="ORF">LTRI10_LOCUS36399</name>
</gene>
<reference evidence="2 3" key="1">
    <citation type="submission" date="2024-04" db="EMBL/GenBank/DDBJ databases">
        <authorList>
            <person name="Fracassetti M."/>
        </authorList>
    </citation>
    <scope>NUCLEOTIDE SEQUENCE [LARGE SCALE GENOMIC DNA]</scope>
</reference>
<name>A0AAV2FCJ6_9ROSI</name>
<protein>
    <submittedName>
        <fullName evidence="2">Uncharacterized protein</fullName>
    </submittedName>
</protein>
<dbReference type="Proteomes" id="UP001497516">
    <property type="component" value="Chromosome 6"/>
</dbReference>
<evidence type="ECO:0000313" key="3">
    <source>
        <dbReference type="Proteomes" id="UP001497516"/>
    </source>
</evidence>
<evidence type="ECO:0000256" key="1">
    <source>
        <dbReference type="SAM" id="MobiDB-lite"/>
    </source>
</evidence>
<sequence length="149" mass="16349">MANPQASLSDFPSSTILVASFTISDMVANSLRRLINSTTIQQSKPHEEEPPRNLCQNPNPDPENEKREEGKDGIDELDLNKDTSARLVAPTQALLVAAPVLPPSLGGSQPPPMPARDLKLNEGGNQMRCKMECFREEEVEGERRTKPSS</sequence>
<feature type="compositionally biased region" description="Basic and acidic residues" evidence="1">
    <location>
        <begin position="63"/>
        <end position="75"/>
    </location>
</feature>
<keyword evidence="3" id="KW-1185">Reference proteome</keyword>
<organism evidence="2 3">
    <name type="scientific">Linum trigynum</name>
    <dbReference type="NCBI Taxonomy" id="586398"/>
    <lineage>
        <taxon>Eukaryota</taxon>
        <taxon>Viridiplantae</taxon>
        <taxon>Streptophyta</taxon>
        <taxon>Embryophyta</taxon>
        <taxon>Tracheophyta</taxon>
        <taxon>Spermatophyta</taxon>
        <taxon>Magnoliopsida</taxon>
        <taxon>eudicotyledons</taxon>
        <taxon>Gunneridae</taxon>
        <taxon>Pentapetalae</taxon>
        <taxon>rosids</taxon>
        <taxon>fabids</taxon>
        <taxon>Malpighiales</taxon>
        <taxon>Linaceae</taxon>
        <taxon>Linum</taxon>
    </lineage>
</organism>